<evidence type="ECO:0000259" key="12">
    <source>
        <dbReference type="PROSITE" id="PS51471"/>
    </source>
</evidence>
<evidence type="ECO:0000256" key="9">
    <source>
        <dbReference type="ARBA" id="ARBA00047725"/>
    </source>
</evidence>
<dbReference type="GO" id="GO:0102276">
    <property type="term" value="F:2-oxoglutarate oxygenase/decarboxylase (ethylene-forming) activity"/>
    <property type="evidence" value="ECO:0007669"/>
    <property type="project" value="UniProtKB-EC"/>
</dbReference>
<dbReference type="Proteomes" id="UP000295361">
    <property type="component" value="Unassembled WGS sequence"/>
</dbReference>
<gene>
    <name evidence="13" type="ORF">DES47_103265</name>
</gene>
<name>A0A4R6QPY1_9BURK</name>
<evidence type="ECO:0000313" key="14">
    <source>
        <dbReference type="Proteomes" id="UP000295361"/>
    </source>
</evidence>
<keyword evidence="14" id="KW-1185">Reference proteome</keyword>
<comment type="cofactor">
    <cofactor evidence="1">
        <name>Fe(2+)</name>
        <dbReference type="ChEBI" id="CHEBI:29033"/>
    </cofactor>
</comment>
<organism evidence="13 14">
    <name type="scientific">Roseateles toxinivorans</name>
    <dbReference type="NCBI Taxonomy" id="270368"/>
    <lineage>
        <taxon>Bacteria</taxon>
        <taxon>Pseudomonadati</taxon>
        <taxon>Pseudomonadota</taxon>
        <taxon>Betaproteobacteria</taxon>
        <taxon>Burkholderiales</taxon>
        <taxon>Sphaerotilaceae</taxon>
        <taxon>Roseateles</taxon>
    </lineage>
</organism>
<evidence type="ECO:0000256" key="4">
    <source>
        <dbReference type="ARBA" id="ARBA00012531"/>
    </source>
</evidence>
<protein>
    <recommendedName>
        <fullName evidence="5">2-oxoglutarate-dependent ethylene/succinate-forming enzyme</fullName>
        <ecNumber evidence="4">1.13.12.19</ecNumber>
        <ecNumber evidence="3">1.14.20.7</ecNumber>
    </recommendedName>
    <alternativeName>
        <fullName evidence="7">2-oxoglutarate dioxygenase (ethylene-forming)</fullName>
    </alternativeName>
    <alternativeName>
        <fullName evidence="8">2-oxoglutarate/L-arginine monooxygenase/decarboxylase (succinate-forming)</fullName>
    </alternativeName>
</protein>
<dbReference type="InterPro" id="IPR044861">
    <property type="entry name" value="IPNS-like_FE2OG_OXY"/>
</dbReference>
<dbReference type="GO" id="GO:0046872">
    <property type="term" value="F:metal ion binding"/>
    <property type="evidence" value="ECO:0007669"/>
    <property type="project" value="UniProtKB-KW"/>
</dbReference>
<dbReference type="Pfam" id="PF03171">
    <property type="entry name" value="2OG-FeII_Oxy"/>
    <property type="match status" value="1"/>
</dbReference>
<evidence type="ECO:0000256" key="11">
    <source>
        <dbReference type="RuleBase" id="RU003682"/>
    </source>
</evidence>
<dbReference type="InterPro" id="IPR026992">
    <property type="entry name" value="DIOX_N"/>
</dbReference>
<dbReference type="OrthoDB" id="21825at2"/>
<dbReference type="Gene3D" id="2.60.120.330">
    <property type="entry name" value="B-lactam Antibiotic, Isopenicillin N Synthase, Chain"/>
    <property type="match status" value="1"/>
</dbReference>
<dbReference type="GO" id="GO:0051213">
    <property type="term" value="F:dioxygenase activity"/>
    <property type="evidence" value="ECO:0007669"/>
    <property type="project" value="UniProtKB-KW"/>
</dbReference>
<dbReference type="PANTHER" id="PTHR47990">
    <property type="entry name" value="2-OXOGLUTARATE (2OG) AND FE(II)-DEPENDENT OXYGENASE SUPERFAMILY PROTEIN-RELATED"/>
    <property type="match status" value="1"/>
</dbReference>
<evidence type="ECO:0000256" key="6">
    <source>
        <dbReference type="ARBA" id="ARBA00022666"/>
    </source>
</evidence>
<evidence type="ECO:0000256" key="3">
    <source>
        <dbReference type="ARBA" id="ARBA00012293"/>
    </source>
</evidence>
<keyword evidence="11" id="KW-0560">Oxidoreductase</keyword>
<sequence length="326" mass="35953">MSNPFPVATVDLRDYRSNDPARKQRFIQTLGDSFSGIGFAVVTGHDLDDALQNKLFQQVEDYFKLPVATKQAHEVPGLKGQRGYSAFGTEVAKSEKVADMKEFWQHGQTHAAGDALHGSEPGNVQVAEQPDFTPTLKQVYEALEASGRDLLRGIAVYLNLPEDYFDAKITGGSSILRAIHYPPITQEPDSAVRAAAHEDINLITLLMGASASGLEVLTKAGEWLAIQAPPGYITINVGDMLQRLTNKRLVSTTHRVVNPPRELWHTSRYSVPFFLHPRPEMDLTCLDSCVDATHPKQFDSITAGAYLAERLDEIRAEKRAEKAAKA</sequence>
<dbReference type="EC" id="1.13.12.19" evidence="4"/>
<dbReference type="GO" id="GO:0009693">
    <property type="term" value="P:ethylene biosynthetic process"/>
    <property type="evidence" value="ECO:0007669"/>
    <property type="project" value="UniProtKB-KW"/>
</dbReference>
<comment type="similarity">
    <text evidence="11">Belongs to the iron/ascorbate-dependent oxidoreductase family.</text>
</comment>
<evidence type="ECO:0000256" key="1">
    <source>
        <dbReference type="ARBA" id="ARBA00001954"/>
    </source>
</evidence>
<proteinExistence type="inferred from homology"/>
<dbReference type="PROSITE" id="PS51471">
    <property type="entry name" value="FE2OG_OXY"/>
    <property type="match status" value="1"/>
</dbReference>
<dbReference type="InParanoid" id="A0A4R6QPY1"/>
<keyword evidence="11" id="KW-0479">Metal-binding</keyword>
<keyword evidence="11" id="KW-0408">Iron</keyword>
<reference evidence="13 14" key="1">
    <citation type="submission" date="2019-03" db="EMBL/GenBank/DDBJ databases">
        <title>Genomic Encyclopedia of Type Strains, Phase IV (KMG-IV): sequencing the most valuable type-strain genomes for metagenomic binning, comparative biology and taxonomic classification.</title>
        <authorList>
            <person name="Goeker M."/>
        </authorList>
    </citation>
    <scope>NUCLEOTIDE SEQUENCE [LARGE SCALE GENOMIC DNA]</scope>
    <source>
        <strain evidence="13 14">DSM 16998</strain>
    </source>
</reference>
<evidence type="ECO:0000256" key="2">
    <source>
        <dbReference type="ARBA" id="ARBA00004767"/>
    </source>
</evidence>
<comment type="caution">
    <text evidence="13">The sequence shown here is derived from an EMBL/GenBank/DDBJ whole genome shotgun (WGS) entry which is preliminary data.</text>
</comment>
<evidence type="ECO:0000256" key="7">
    <source>
        <dbReference type="ARBA" id="ARBA00031011"/>
    </source>
</evidence>
<comment type="catalytic activity">
    <reaction evidence="9">
        <text>2-oxoglutarate + O2 + 2 H(+) = ethene + 3 CO2 + H2O</text>
        <dbReference type="Rhea" id="RHEA:31523"/>
        <dbReference type="ChEBI" id="CHEBI:15377"/>
        <dbReference type="ChEBI" id="CHEBI:15378"/>
        <dbReference type="ChEBI" id="CHEBI:15379"/>
        <dbReference type="ChEBI" id="CHEBI:16526"/>
        <dbReference type="ChEBI" id="CHEBI:16810"/>
        <dbReference type="ChEBI" id="CHEBI:18153"/>
        <dbReference type="EC" id="1.13.12.19"/>
    </reaction>
</comment>
<dbReference type="EMBL" id="SNXS01000003">
    <property type="protein sequence ID" value="TDP71284.1"/>
    <property type="molecule type" value="Genomic_DNA"/>
</dbReference>
<dbReference type="SUPFAM" id="SSF51197">
    <property type="entry name" value="Clavaminate synthase-like"/>
    <property type="match status" value="1"/>
</dbReference>
<dbReference type="EC" id="1.14.20.7" evidence="3"/>
<evidence type="ECO:0000313" key="13">
    <source>
        <dbReference type="EMBL" id="TDP71284.1"/>
    </source>
</evidence>
<dbReference type="AlphaFoldDB" id="A0A4R6QPY1"/>
<dbReference type="InterPro" id="IPR027443">
    <property type="entry name" value="IPNS-like_sf"/>
</dbReference>
<evidence type="ECO:0000256" key="10">
    <source>
        <dbReference type="ARBA" id="ARBA00049359"/>
    </source>
</evidence>
<dbReference type="Pfam" id="PF14226">
    <property type="entry name" value="DIOX_N"/>
    <property type="match status" value="1"/>
</dbReference>
<dbReference type="InterPro" id="IPR050231">
    <property type="entry name" value="Iron_ascorbate_oxido_reductase"/>
</dbReference>
<feature type="domain" description="Fe2OG dioxygenase" evidence="12">
    <location>
        <begin position="171"/>
        <end position="277"/>
    </location>
</feature>
<accession>A0A4R6QPY1</accession>
<comment type="catalytic activity">
    <reaction evidence="10">
        <text>L-arginine + 2-oxoglutarate + O2 = guanidine + L-glutamate 5-semialdehyde + succinate + CO2</text>
        <dbReference type="Rhea" id="RHEA:31535"/>
        <dbReference type="ChEBI" id="CHEBI:15379"/>
        <dbReference type="ChEBI" id="CHEBI:16526"/>
        <dbReference type="ChEBI" id="CHEBI:16810"/>
        <dbReference type="ChEBI" id="CHEBI:30031"/>
        <dbReference type="ChEBI" id="CHEBI:30087"/>
        <dbReference type="ChEBI" id="CHEBI:32682"/>
        <dbReference type="ChEBI" id="CHEBI:58066"/>
        <dbReference type="EC" id="1.14.20.7"/>
    </reaction>
</comment>
<evidence type="ECO:0000256" key="8">
    <source>
        <dbReference type="ARBA" id="ARBA00031282"/>
    </source>
</evidence>
<evidence type="ECO:0000256" key="5">
    <source>
        <dbReference type="ARBA" id="ARBA00019045"/>
    </source>
</evidence>
<keyword evidence="13" id="KW-0223">Dioxygenase</keyword>
<keyword evidence="6" id="KW-0266">Ethylene biosynthesis</keyword>
<dbReference type="InterPro" id="IPR005123">
    <property type="entry name" value="Oxoglu/Fe-dep_dioxygenase_dom"/>
</dbReference>
<comment type="pathway">
    <text evidence="2">Alkene biosynthesis; ethylene biosynthesis via 2-oxoglutarate.</text>
</comment>
<dbReference type="RefSeq" id="WP_133701070.1">
    <property type="nucleotide sequence ID" value="NZ_SNXS01000003.1"/>
</dbReference>